<organism evidence="2 3">
    <name type="scientific">Cellulosilyticum lentocellum (strain ATCC 49066 / DSM 5427 / NCIMB 11756 / RHM5)</name>
    <name type="common">Clostridium lentocellum</name>
    <dbReference type="NCBI Taxonomy" id="642492"/>
    <lineage>
        <taxon>Bacteria</taxon>
        <taxon>Bacillati</taxon>
        <taxon>Bacillota</taxon>
        <taxon>Clostridia</taxon>
        <taxon>Lachnospirales</taxon>
        <taxon>Cellulosilyticaceae</taxon>
        <taxon>Cellulosilyticum</taxon>
    </lineage>
</organism>
<gene>
    <name evidence="2" type="ordered locus">Clole_0628</name>
</gene>
<dbReference type="eggNOG" id="COG2206">
    <property type="taxonomic scope" value="Bacteria"/>
</dbReference>
<dbReference type="InterPro" id="IPR037522">
    <property type="entry name" value="HD_GYP_dom"/>
</dbReference>
<dbReference type="PROSITE" id="PS51832">
    <property type="entry name" value="HD_GYP"/>
    <property type="match status" value="1"/>
</dbReference>
<keyword evidence="3" id="KW-1185">Reference proteome</keyword>
<proteinExistence type="predicted"/>
<dbReference type="KEGG" id="cle:Clole_0628"/>
<evidence type="ECO:0000313" key="2">
    <source>
        <dbReference type="EMBL" id="ADZ82362.1"/>
    </source>
</evidence>
<dbReference type="InterPro" id="IPR003607">
    <property type="entry name" value="HD/PDEase_dom"/>
</dbReference>
<dbReference type="EMBL" id="CP002582">
    <property type="protein sequence ID" value="ADZ82362.1"/>
    <property type="molecule type" value="Genomic_DNA"/>
</dbReference>
<dbReference type="Proteomes" id="UP000008467">
    <property type="component" value="Chromosome"/>
</dbReference>
<dbReference type="STRING" id="642492.Clole_0628"/>
<accession>F2JN20</accession>
<dbReference type="Pfam" id="PF13487">
    <property type="entry name" value="HD_5"/>
    <property type="match status" value="1"/>
</dbReference>
<dbReference type="CDD" id="cd00077">
    <property type="entry name" value="HDc"/>
    <property type="match status" value="1"/>
</dbReference>
<evidence type="ECO:0000313" key="3">
    <source>
        <dbReference type="Proteomes" id="UP000008467"/>
    </source>
</evidence>
<dbReference type="PANTHER" id="PTHR45228">
    <property type="entry name" value="CYCLIC DI-GMP PHOSPHODIESTERASE TM_0186-RELATED"/>
    <property type="match status" value="1"/>
</dbReference>
<reference evidence="2 3" key="1">
    <citation type="journal article" date="2011" name="J. Bacteriol.">
        <title>Complete genome sequence of the cellulose-degrading bacterium Cellulosilyticum lentocellum.</title>
        <authorList>
            <consortium name="US DOE Joint Genome Institute"/>
            <person name="Miller D.A."/>
            <person name="Suen G."/>
            <person name="Bruce D."/>
            <person name="Copeland A."/>
            <person name="Cheng J.F."/>
            <person name="Detter C."/>
            <person name="Goodwin L.A."/>
            <person name="Han C.S."/>
            <person name="Hauser L.J."/>
            <person name="Land M.L."/>
            <person name="Lapidus A."/>
            <person name="Lucas S."/>
            <person name="Meincke L."/>
            <person name="Pitluck S."/>
            <person name="Tapia R."/>
            <person name="Teshima H."/>
            <person name="Woyke T."/>
            <person name="Fox B.G."/>
            <person name="Angert E.R."/>
            <person name="Currie C.R."/>
        </authorList>
    </citation>
    <scope>NUCLEOTIDE SEQUENCE [LARGE SCALE GENOMIC DNA]</scope>
    <source>
        <strain evidence="3">ATCC 49066 / DSM 5427 / NCIMB 11756 / RHM5</strain>
    </source>
</reference>
<feature type="domain" description="HD-GYP" evidence="1">
    <location>
        <begin position="11"/>
        <end position="203"/>
    </location>
</feature>
<name>F2JN20_CELLD</name>
<dbReference type="HOGENOM" id="CLU_000445_92_3_9"/>
<keyword evidence="2" id="KW-0378">Hydrolase</keyword>
<dbReference type="Gene3D" id="1.10.3210.10">
    <property type="entry name" value="Hypothetical protein af1432"/>
    <property type="match status" value="1"/>
</dbReference>
<dbReference type="AlphaFoldDB" id="F2JN20"/>
<dbReference type="SMART" id="SM00471">
    <property type="entry name" value="HDc"/>
    <property type="match status" value="1"/>
</dbReference>
<protein>
    <submittedName>
        <fullName evidence="2">Metal dependent phosphohydrolase</fullName>
    </submittedName>
</protein>
<sequence length="203" mass="22906">MNTNMPSLLNNQFAYYDVIESIVTALDAKDTYTANHSRRVGGMADLLCDYLGEKDSVKATVHIASHIHDIGKIGIPDHILNKPGKLTEEEWECMKRHTSIGANILKKSEALKSLSDVVLYHHERWDGKGYYGLEKENIPLEARIIAVCDSIDAMTSKRAYRETLSIEYCKNEIQSNIGRMYDPRVASVAVKHFEHLLSLKVVS</sequence>
<dbReference type="RefSeq" id="WP_013655663.1">
    <property type="nucleotide sequence ID" value="NC_015275.1"/>
</dbReference>
<dbReference type="GO" id="GO:0016787">
    <property type="term" value="F:hydrolase activity"/>
    <property type="evidence" value="ECO:0007669"/>
    <property type="project" value="UniProtKB-KW"/>
</dbReference>
<evidence type="ECO:0000259" key="1">
    <source>
        <dbReference type="PROSITE" id="PS51832"/>
    </source>
</evidence>
<dbReference type="InterPro" id="IPR052020">
    <property type="entry name" value="Cyclic_di-GMP/3'3'-cGAMP_PDE"/>
</dbReference>
<dbReference type="SUPFAM" id="SSF109604">
    <property type="entry name" value="HD-domain/PDEase-like"/>
    <property type="match status" value="1"/>
</dbReference>